<dbReference type="eggNOG" id="arCOG04689">
    <property type="taxonomic scope" value="Archaea"/>
</dbReference>
<name>L0IE52_HALRX</name>
<protein>
    <submittedName>
        <fullName evidence="2">Uncharacterized protein</fullName>
    </submittedName>
</protein>
<gene>
    <name evidence="2" type="ordered locus">Halru_2537</name>
</gene>
<feature type="compositionally biased region" description="Acidic residues" evidence="1">
    <location>
        <begin position="145"/>
        <end position="159"/>
    </location>
</feature>
<feature type="compositionally biased region" description="Acidic residues" evidence="1">
    <location>
        <begin position="116"/>
        <end position="132"/>
    </location>
</feature>
<dbReference type="Proteomes" id="UP000010846">
    <property type="component" value="Chromosome"/>
</dbReference>
<feature type="compositionally biased region" description="Low complexity" evidence="1">
    <location>
        <begin position="162"/>
        <end position="174"/>
    </location>
</feature>
<dbReference type="STRING" id="797302.Halru_2537"/>
<feature type="region of interest" description="Disordered" evidence="1">
    <location>
        <begin position="49"/>
        <end position="220"/>
    </location>
</feature>
<proteinExistence type="predicted"/>
<evidence type="ECO:0000256" key="1">
    <source>
        <dbReference type="SAM" id="MobiDB-lite"/>
    </source>
</evidence>
<dbReference type="InterPro" id="IPR055519">
    <property type="entry name" value="DUF7093"/>
</dbReference>
<dbReference type="Pfam" id="PF23373">
    <property type="entry name" value="DUF7093"/>
    <property type="match status" value="1"/>
</dbReference>
<evidence type="ECO:0000313" key="3">
    <source>
        <dbReference type="Proteomes" id="UP000010846"/>
    </source>
</evidence>
<reference evidence="2" key="1">
    <citation type="submission" date="2011-09" db="EMBL/GenBank/DDBJ databases">
        <title>Complete sequence of Halovivax ruber XH-70.</title>
        <authorList>
            <consortium name="US DOE Joint Genome Institute"/>
            <person name="Lucas S."/>
            <person name="Han J."/>
            <person name="Lapidus A."/>
            <person name="Cheng J.-F."/>
            <person name="Goodwin L."/>
            <person name="Pitluck S."/>
            <person name="Peters L."/>
            <person name="Mikhailova N."/>
            <person name="Davenport K."/>
            <person name="Detter J.C."/>
            <person name="Han C."/>
            <person name="Tapia R."/>
            <person name="Land M."/>
            <person name="Hauser L."/>
            <person name="Kyrpides N."/>
            <person name="Ivanova N."/>
            <person name="Pagani I."/>
            <person name="Sproer C."/>
            <person name="Anderson I."/>
            <person name="Woyke T."/>
        </authorList>
    </citation>
    <scope>NUCLEOTIDE SEQUENCE</scope>
    <source>
        <strain evidence="2">XH-70</strain>
    </source>
</reference>
<dbReference type="KEGG" id="hru:Halru_2537"/>
<keyword evidence="3" id="KW-1185">Reference proteome</keyword>
<dbReference type="GeneID" id="14377045"/>
<organism evidence="2 3">
    <name type="scientific">Halovivax ruber (strain DSM 18193 / JCM 13892 / XH-70)</name>
    <dbReference type="NCBI Taxonomy" id="797302"/>
    <lineage>
        <taxon>Archaea</taxon>
        <taxon>Methanobacteriati</taxon>
        <taxon>Methanobacteriota</taxon>
        <taxon>Stenosarchaea group</taxon>
        <taxon>Halobacteria</taxon>
        <taxon>Halobacteriales</taxon>
        <taxon>Natrialbaceae</taxon>
        <taxon>Halovivax</taxon>
    </lineage>
</organism>
<dbReference type="RefSeq" id="WP_015301719.1">
    <property type="nucleotide sequence ID" value="NC_019964.1"/>
</dbReference>
<evidence type="ECO:0000313" key="2">
    <source>
        <dbReference type="EMBL" id="AGB17118.1"/>
    </source>
</evidence>
<dbReference type="HOGENOM" id="CLU_057816_0_0_2"/>
<feature type="compositionally biased region" description="Polar residues" evidence="1">
    <location>
        <begin position="190"/>
        <end position="201"/>
    </location>
</feature>
<sequence>MAVRCSLLGHDFGATEVEREREERGSEVVVTVTEYESCTRCGERTVISENTEVRGIEPADDPEPATSAGAASESADDATVPAEPTPAADSEAPVGDSQSAEAESESLPTDEHGEPITDDAEILEEPAAEPTAEDDRDRAHGAWPDSDDVGQDDASDEPTEWPAAASDETAAPEADPIDEGGSPEAASTAADRQTATATSGIQRAGAAPTPGETGPHEDVPVEFFCPRCSFVAPGDRSSLRAGDICPECKKGYLGERER</sequence>
<dbReference type="AlphaFoldDB" id="L0IE52"/>
<accession>L0IE52</accession>
<dbReference type="OrthoDB" id="205650at2157"/>
<dbReference type="EMBL" id="CP003050">
    <property type="protein sequence ID" value="AGB17118.1"/>
    <property type="molecule type" value="Genomic_DNA"/>
</dbReference>
<feature type="compositionally biased region" description="Low complexity" evidence="1">
    <location>
        <begin position="64"/>
        <end position="79"/>
    </location>
</feature>